<keyword evidence="6" id="KW-1185">Reference proteome</keyword>
<dbReference type="Pfam" id="PF24088">
    <property type="entry name" value="DUF7373"/>
    <property type="match status" value="1"/>
</dbReference>
<proteinExistence type="predicted"/>
<evidence type="ECO:0000259" key="4">
    <source>
        <dbReference type="Pfam" id="PF24092"/>
    </source>
</evidence>
<reference evidence="5 6" key="1">
    <citation type="submission" date="2023-12" db="EMBL/GenBank/DDBJ databases">
        <title>Description of new species of Mycobacterium terrae complex isolated from sewage at the Sao Paulo Zoological Park Foundation in Brazil.</title>
        <authorList>
            <person name="Romagnoli C.L."/>
            <person name="Conceicao E.C."/>
            <person name="Machado E."/>
            <person name="Barreto L.B.P.F."/>
            <person name="Sharma A."/>
            <person name="Silva N.M."/>
            <person name="Marques L.E."/>
            <person name="Juliana M.A."/>
            <person name="Lourenco M.C.S."/>
            <person name="Digiampietri L.A."/>
            <person name="Suffys P.N."/>
            <person name="Viana-Niero C."/>
        </authorList>
    </citation>
    <scope>NUCLEOTIDE SEQUENCE [LARGE SCALE GENOMIC DNA]</scope>
    <source>
        <strain evidence="5 6">MYC340</strain>
    </source>
</reference>
<feature type="region of interest" description="Disordered" evidence="1">
    <location>
        <begin position="34"/>
        <end position="60"/>
    </location>
</feature>
<accession>A0ABU5XZ84</accession>
<dbReference type="Pfam" id="PF24092">
    <property type="entry name" value="DUF7373_C"/>
    <property type="match status" value="1"/>
</dbReference>
<comment type="caution">
    <text evidence="5">The sequence shown here is derived from an EMBL/GenBank/DDBJ whole genome shotgun (WGS) entry which is preliminary data.</text>
</comment>
<organism evidence="5 6">
    <name type="scientific">[Mycobacterium] nativiensis</name>
    <dbReference type="NCBI Taxonomy" id="2855503"/>
    <lineage>
        <taxon>Bacteria</taxon>
        <taxon>Bacillati</taxon>
        <taxon>Actinomycetota</taxon>
        <taxon>Actinomycetes</taxon>
        <taxon>Mycobacteriales</taxon>
        <taxon>Mycobacteriaceae</taxon>
        <taxon>Mycolicibacter</taxon>
    </lineage>
</organism>
<dbReference type="Proteomes" id="UP001298593">
    <property type="component" value="Unassembled WGS sequence"/>
</dbReference>
<feature type="domain" description="DUF7373" evidence="3">
    <location>
        <begin position="57"/>
        <end position="262"/>
    </location>
</feature>
<evidence type="ECO:0000256" key="2">
    <source>
        <dbReference type="SAM" id="SignalP"/>
    </source>
</evidence>
<feature type="chain" id="PRO_5045057682" evidence="2">
    <location>
        <begin position="29"/>
        <end position="406"/>
    </location>
</feature>
<protein>
    <submittedName>
        <fullName evidence="5">Uncharacterized protein</fullName>
    </submittedName>
</protein>
<evidence type="ECO:0000313" key="6">
    <source>
        <dbReference type="Proteomes" id="UP001298593"/>
    </source>
</evidence>
<feature type="domain" description="DUF7373" evidence="4">
    <location>
        <begin position="268"/>
        <end position="405"/>
    </location>
</feature>
<evidence type="ECO:0000256" key="1">
    <source>
        <dbReference type="SAM" id="MobiDB-lite"/>
    </source>
</evidence>
<evidence type="ECO:0000313" key="5">
    <source>
        <dbReference type="EMBL" id="MEB3033072.1"/>
    </source>
</evidence>
<gene>
    <name evidence="5" type="ORF">KV113_16085</name>
</gene>
<dbReference type="RefSeq" id="WP_224974644.1">
    <property type="nucleotide sequence ID" value="NZ_JAYJJU010000015.1"/>
</dbReference>
<sequence>MRCHGPWAATVLTALLLTSCGHTVPGFAVPAAQPPTTVDVSRLDPGSYPTAPAPPLGDAATDDAGRLAEGQRMAGYVVGPWQVDARFVDGGAGSAAIVTEPGKLGSMVWTTLAIAAGHERFLLAFSSDRRDSQGRTALRNTALLFASADAAATAAQAMGRNAMDADMSITVGAQIPSEPIRAVPIPGHPDTTGVLLTHVDGGVTVPELTAITAHGPVVVVQVARSAESVEQAAGFASRTLDLQIPLIDRFTPTDPAQLANLSLDPTGLLARTLPPMSVGASLANATYDRNGALHLEDHPIEAGAALAEAGVDVVTVGQDTVYQAADAEKAQQLSEKLGEVIAGGGSAQAVQQVPGLPQSRCFGMTGGLIARHWCVAAVDRFVIKAAAQQLVSAQQQVAAQYRMLAG</sequence>
<feature type="signal peptide" evidence="2">
    <location>
        <begin position="1"/>
        <end position="28"/>
    </location>
</feature>
<name>A0ABU5XZ84_9MYCO</name>
<dbReference type="EMBL" id="JAYJJU010000015">
    <property type="protein sequence ID" value="MEB3033072.1"/>
    <property type="molecule type" value="Genomic_DNA"/>
</dbReference>
<dbReference type="PROSITE" id="PS51257">
    <property type="entry name" value="PROKAR_LIPOPROTEIN"/>
    <property type="match status" value="1"/>
</dbReference>
<dbReference type="InterPro" id="IPR056463">
    <property type="entry name" value="DUF7373_C"/>
</dbReference>
<keyword evidence="2" id="KW-0732">Signal</keyword>
<evidence type="ECO:0000259" key="3">
    <source>
        <dbReference type="Pfam" id="PF24088"/>
    </source>
</evidence>
<dbReference type="InterPro" id="IPR055797">
    <property type="entry name" value="DUF7373"/>
</dbReference>